<protein>
    <submittedName>
        <fullName evidence="10">Metal-dependent transcriptional regulator</fullName>
    </submittedName>
</protein>
<evidence type="ECO:0000256" key="4">
    <source>
        <dbReference type="ARBA" id="ARBA00022490"/>
    </source>
</evidence>
<dbReference type="GO" id="GO:0046983">
    <property type="term" value="F:protein dimerization activity"/>
    <property type="evidence" value="ECO:0007669"/>
    <property type="project" value="InterPro"/>
</dbReference>
<comment type="subcellular location">
    <subcellularLocation>
        <location evidence="1">Cytoplasm</location>
    </subcellularLocation>
</comment>
<accession>A0A5J5KZ71</accession>
<dbReference type="AlphaFoldDB" id="A0A5J5KZ71"/>
<dbReference type="RefSeq" id="WP_158033379.1">
    <property type="nucleotide sequence ID" value="NZ_ML708614.1"/>
</dbReference>
<dbReference type="Gene3D" id="1.10.10.10">
    <property type="entry name" value="Winged helix-like DNA-binding domain superfamily/Winged helix DNA-binding domain"/>
    <property type="match status" value="1"/>
</dbReference>
<dbReference type="EMBL" id="SZWF01000005">
    <property type="protein sequence ID" value="KAA9394708.1"/>
    <property type="molecule type" value="Genomic_DNA"/>
</dbReference>
<name>A0A5J5KZ71_9MICC</name>
<feature type="domain" description="HTH dtxR-type" evidence="9">
    <location>
        <begin position="1"/>
        <end position="65"/>
    </location>
</feature>
<dbReference type="PANTHER" id="PTHR33238">
    <property type="entry name" value="IRON (METAL) DEPENDENT REPRESSOR, DTXR FAMILY"/>
    <property type="match status" value="1"/>
</dbReference>
<dbReference type="InterPro" id="IPR022689">
    <property type="entry name" value="Iron_dep_repressor"/>
</dbReference>
<dbReference type="InterPro" id="IPR050536">
    <property type="entry name" value="DtxR_MntR_Metal-Reg"/>
</dbReference>
<evidence type="ECO:0000256" key="5">
    <source>
        <dbReference type="ARBA" id="ARBA00023004"/>
    </source>
</evidence>
<dbReference type="GO" id="GO:0045892">
    <property type="term" value="P:negative regulation of DNA-templated transcription"/>
    <property type="evidence" value="ECO:0007669"/>
    <property type="project" value="TreeGrafter"/>
</dbReference>
<keyword evidence="11" id="KW-1185">Reference proteome</keyword>
<gene>
    <name evidence="10" type="ORF">FCK90_05950</name>
</gene>
<dbReference type="FunFam" id="1.10.60.10:FF:000001">
    <property type="entry name" value="Iron dependent repressor"/>
    <property type="match status" value="1"/>
</dbReference>
<dbReference type="Pfam" id="PF01325">
    <property type="entry name" value="Fe_dep_repress"/>
    <property type="match status" value="1"/>
</dbReference>
<dbReference type="InterPro" id="IPR038157">
    <property type="entry name" value="FeoA_core_dom"/>
</dbReference>
<keyword evidence="8" id="KW-0804">Transcription</keyword>
<keyword evidence="6" id="KW-0805">Transcription regulation</keyword>
<dbReference type="PROSITE" id="PS50944">
    <property type="entry name" value="HTH_DTXR"/>
    <property type="match status" value="1"/>
</dbReference>
<proteinExistence type="inferred from homology"/>
<dbReference type="GO" id="GO:0005737">
    <property type="term" value="C:cytoplasm"/>
    <property type="evidence" value="ECO:0007669"/>
    <property type="project" value="UniProtKB-SubCell"/>
</dbReference>
<evidence type="ECO:0000313" key="11">
    <source>
        <dbReference type="Proteomes" id="UP000325957"/>
    </source>
</evidence>
<dbReference type="InterPro" id="IPR036390">
    <property type="entry name" value="WH_DNA-bd_sf"/>
</dbReference>
<dbReference type="GO" id="GO:0046914">
    <property type="term" value="F:transition metal ion binding"/>
    <property type="evidence" value="ECO:0007669"/>
    <property type="project" value="InterPro"/>
</dbReference>
<organism evidence="10 11">
    <name type="scientific">Kocuria coralli</name>
    <dbReference type="NCBI Taxonomy" id="1461025"/>
    <lineage>
        <taxon>Bacteria</taxon>
        <taxon>Bacillati</taxon>
        <taxon>Actinomycetota</taxon>
        <taxon>Actinomycetes</taxon>
        <taxon>Micrococcales</taxon>
        <taxon>Micrococcaceae</taxon>
        <taxon>Kocuria</taxon>
    </lineage>
</organism>
<dbReference type="Pfam" id="PF02742">
    <property type="entry name" value="Fe_dep_repr_C"/>
    <property type="match status" value="1"/>
</dbReference>
<comment type="similarity">
    <text evidence="2">Belongs to the DtxR/MntR family.</text>
</comment>
<evidence type="ECO:0000256" key="1">
    <source>
        <dbReference type="ARBA" id="ARBA00004496"/>
    </source>
</evidence>
<keyword evidence="4" id="KW-0963">Cytoplasm</keyword>
<evidence type="ECO:0000256" key="8">
    <source>
        <dbReference type="ARBA" id="ARBA00023163"/>
    </source>
</evidence>
<keyword evidence="5" id="KW-0408">Iron</keyword>
<dbReference type="OrthoDB" id="3208141at2"/>
<evidence type="ECO:0000256" key="2">
    <source>
        <dbReference type="ARBA" id="ARBA00007871"/>
    </source>
</evidence>
<keyword evidence="7" id="KW-0238">DNA-binding</keyword>
<sequence>MTDLIDTTEMYLRTVLDLEEEGIPPMRARIVERLEHSGPTVSQTVSRMERDGLLKVLPDRQIALTDEGREAAVRVMRKHRLAERLLADVIGMELADVHDEACRWEHVMSEEVEKRLMVLLHAPEISPYGMPIPGLAGLSAPDEEAANAALLAAPKGTLADLPRLLTLVKDGSTGPFKLIGVPEGVQADGSSVPALAGAGVLTGAAFTAELDEDGWVVIRRVEASSEAEEVRVAPKVAQALCVSTD</sequence>
<evidence type="ECO:0000256" key="3">
    <source>
        <dbReference type="ARBA" id="ARBA00011738"/>
    </source>
</evidence>
<dbReference type="InterPro" id="IPR022687">
    <property type="entry name" value="HTH_DTXR"/>
</dbReference>
<dbReference type="SUPFAM" id="SSF47979">
    <property type="entry name" value="Iron-dependent repressor protein, dimerization domain"/>
    <property type="match status" value="1"/>
</dbReference>
<dbReference type="Gene3D" id="2.30.30.90">
    <property type="match status" value="1"/>
</dbReference>
<evidence type="ECO:0000259" key="9">
    <source>
        <dbReference type="PROSITE" id="PS50944"/>
    </source>
</evidence>
<dbReference type="Gene3D" id="1.10.60.10">
    <property type="entry name" value="Iron dependent repressor, metal binding and dimerisation domain"/>
    <property type="match status" value="1"/>
</dbReference>
<dbReference type="GO" id="GO:0003700">
    <property type="term" value="F:DNA-binding transcription factor activity"/>
    <property type="evidence" value="ECO:0007669"/>
    <property type="project" value="InterPro"/>
</dbReference>
<evidence type="ECO:0000256" key="6">
    <source>
        <dbReference type="ARBA" id="ARBA00023015"/>
    </source>
</evidence>
<dbReference type="SUPFAM" id="SSF46785">
    <property type="entry name" value="Winged helix' DNA-binding domain"/>
    <property type="match status" value="1"/>
</dbReference>
<comment type="subunit">
    <text evidence="3">Homodimer.</text>
</comment>
<dbReference type="PANTHER" id="PTHR33238:SF10">
    <property type="entry name" value="IRON-DEPENDENT REPRESSOR IDER"/>
    <property type="match status" value="1"/>
</dbReference>
<reference evidence="10 11" key="1">
    <citation type="submission" date="2019-05" db="EMBL/GenBank/DDBJ databases">
        <title>Kocuria coralli sp. nov., a novel actinobacterium isolated from coral reef seawater.</title>
        <authorList>
            <person name="Li J."/>
        </authorList>
    </citation>
    <scope>NUCLEOTIDE SEQUENCE [LARGE SCALE GENOMIC DNA]</scope>
    <source>
        <strain evidence="10 11">SCSIO 13007</strain>
    </source>
</reference>
<evidence type="ECO:0000313" key="10">
    <source>
        <dbReference type="EMBL" id="KAA9394708.1"/>
    </source>
</evidence>
<dbReference type="InterPro" id="IPR036388">
    <property type="entry name" value="WH-like_DNA-bd_sf"/>
</dbReference>
<dbReference type="GO" id="GO:0003677">
    <property type="term" value="F:DNA binding"/>
    <property type="evidence" value="ECO:0007669"/>
    <property type="project" value="UniProtKB-KW"/>
</dbReference>
<dbReference type="Proteomes" id="UP000325957">
    <property type="component" value="Unassembled WGS sequence"/>
</dbReference>
<dbReference type="SMART" id="SM00529">
    <property type="entry name" value="HTH_DTXR"/>
    <property type="match status" value="1"/>
</dbReference>
<evidence type="ECO:0000256" key="7">
    <source>
        <dbReference type="ARBA" id="ARBA00023125"/>
    </source>
</evidence>
<comment type="caution">
    <text evidence="10">The sequence shown here is derived from an EMBL/GenBank/DDBJ whole genome shotgun (WGS) entry which is preliminary data.</text>
</comment>
<dbReference type="InterPro" id="IPR036421">
    <property type="entry name" value="Fe_dep_repressor_sf"/>
</dbReference>
<dbReference type="InterPro" id="IPR001367">
    <property type="entry name" value="Fe_dep_repressor"/>
</dbReference>